<name>A0A4Q2UBU1_9HYPH</name>
<keyword evidence="2" id="KW-1185">Reference proteome</keyword>
<proteinExistence type="predicted"/>
<dbReference type="EMBL" id="QYBB01000002">
    <property type="protein sequence ID" value="RYC33528.1"/>
    <property type="molecule type" value="Genomic_DNA"/>
</dbReference>
<protein>
    <submittedName>
        <fullName evidence="1">Uncharacterized protein</fullName>
    </submittedName>
</protein>
<evidence type="ECO:0000313" key="1">
    <source>
        <dbReference type="EMBL" id="RYC33528.1"/>
    </source>
</evidence>
<accession>A0A4Q2UBU1</accession>
<dbReference type="AlphaFoldDB" id="A0A4Q2UBU1"/>
<reference evidence="1 2" key="1">
    <citation type="submission" date="2018-12" db="EMBL/GenBank/DDBJ databases">
        <authorList>
            <person name="Grouzdev D.S."/>
            <person name="Krutkina M.S."/>
        </authorList>
    </citation>
    <scope>NUCLEOTIDE SEQUENCE [LARGE SCALE GENOMIC DNA]</scope>
    <source>
        <strain evidence="1 2">RmlP026</strain>
    </source>
</reference>
<sequence length="61" mass="6456">MLLSTCPCSFALLRFGFDPLVIGQTPSGLGGTGRLRQTPQRILAFSTSAFAARSGPEPETE</sequence>
<reference evidence="1 2" key="2">
    <citation type="submission" date="2019-02" db="EMBL/GenBank/DDBJ databases">
        <title>'Lichenibacterium ramalinii' gen. nov. sp. nov., 'Lichenibacterium minor' gen. nov. sp. nov.</title>
        <authorList>
            <person name="Pankratov T."/>
        </authorList>
    </citation>
    <scope>NUCLEOTIDE SEQUENCE [LARGE SCALE GENOMIC DNA]</scope>
    <source>
        <strain evidence="1 2">RmlP026</strain>
    </source>
</reference>
<gene>
    <name evidence="1" type="ORF">D3273_03420</name>
</gene>
<dbReference type="Proteomes" id="UP000290759">
    <property type="component" value="Unassembled WGS sequence"/>
</dbReference>
<evidence type="ECO:0000313" key="2">
    <source>
        <dbReference type="Proteomes" id="UP000290759"/>
    </source>
</evidence>
<comment type="caution">
    <text evidence="1">The sequence shown here is derived from an EMBL/GenBank/DDBJ whole genome shotgun (WGS) entry which is preliminary data.</text>
</comment>
<dbReference type="RefSeq" id="WP_129223502.1">
    <property type="nucleotide sequence ID" value="NZ_QYBB01000002.1"/>
</dbReference>
<organism evidence="1 2">
    <name type="scientific">Lichenibacterium minor</name>
    <dbReference type="NCBI Taxonomy" id="2316528"/>
    <lineage>
        <taxon>Bacteria</taxon>
        <taxon>Pseudomonadati</taxon>
        <taxon>Pseudomonadota</taxon>
        <taxon>Alphaproteobacteria</taxon>
        <taxon>Hyphomicrobiales</taxon>
        <taxon>Lichenihabitantaceae</taxon>
        <taxon>Lichenibacterium</taxon>
    </lineage>
</organism>